<dbReference type="RefSeq" id="WP_209636229.1">
    <property type="nucleotide sequence ID" value="NZ_JAGINW010000001.1"/>
</dbReference>
<protein>
    <recommendedName>
        <fullName evidence="3">Excreted virulence factor EspC, type VII ESX diderm</fullName>
    </recommendedName>
</protein>
<reference evidence="1 2" key="1">
    <citation type="submission" date="2021-03" db="EMBL/GenBank/DDBJ databases">
        <title>Sequencing the genomes of 1000 actinobacteria strains.</title>
        <authorList>
            <person name="Klenk H.-P."/>
        </authorList>
    </citation>
    <scope>NUCLEOTIDE SEQUENCE [LARGE SCALE GENOMIC DNA]</scope>
    <source>
        <strain evidence="1 2">DSM 46670</strain>
    </source>
</reference>
<evidence type="ECO:0008006" key="3">
    <source>
        <dbReference type="Google" id="ProtNLM"/>
    </source>
</evidence>
<proteinExistence type="predicted"/>
<comment type="caution">
    <text evidence="1">The sequence shown here is derived from an EMBL/GenBank/DDBJ whole genome shotgun (WGS) entry which is preliminary data.</text>
</comment>
<dbReference type="Proteomes" id="UP001519332">
    <property type="component" value="Unassembled WGS sequence"/>
</dbReference>
<evidence type="ECO:0000313" key="1">
    <source>
        <dbReference type="EMBL" id="MBP2321381.1"/>
    </source>
</evidence>
<gene>
    <name evidence="1" type="ORF">JOF56_001766</name>
</gene>
<name>A0ABS4TAM0_9PSEU</name>
<sequence length="107" mass="12009">MSNTPSIPSEPADVTYSRRDNIDRCADIREHVEDLSYYLARWAERETSGNFTGSSKVRRAANEAMDATDAALRDLHRVRATLVGEIRQSDDANTARLDALLADRRAE</sequence>
<dbReference type="EMBL" id="JAGINW010000001">
    <property type="protein sequence ID" value="MBP2321381.1"/>
    <property type="molecule type" value="Genomic_DNA"/>
</dbReference>
<organism evidence="1 2">
    <name type="scientific">Kibdelosporangium banguiense</name>
    <dbReference type="NCBI Taxonomy" id="1365924"/>
    <lineage>
        <taxon>Bacteria</taxon>
        <taxon>Bacillati</taxon>
        <taxon>Actinomycetota</taxon>
        <taxon>Actinomycetes</taxon>
        <taxon>Pseudonocardiales</taxon>
        <taxon>Pseudonocardiaceae</taxon>
        <taxon>Kibdelosporangium</taxon>
    </lineage>
</organism>
<evidence type="ECO:0000313" key="2">
    <source>
        <dbReference type="Proteomes" id="UP001519332"/>
    </source>
</evidence>
<accession>A0ABS4TAM0</accession>
<keyword evidence="2" id="KW-1185">Reference proteome</keyword>